<evidence type="ECO:0000313" key="3">
    <source>
        <dbReference type="Proteomes" id="UP001595843"/>
    </source>
</evidence>
<evidence type="ECO:0000256" key="1">
    <source>
        <dbReference type="SAM" id="MobiDB-lite"/>
    </source>
</evidence>
<evidence type="ECO:0008006" key="4">
    <source>
        <dbReference type="Google" id="ProtNLM"/>
    </source>
</evidence>
<protein>
    <recommendedName>
        <fullName evidence="4">Helix-turn-helix protein</fullName>
    </recommendedName>
</protein>
<comment type="caution">
    <text evidence="2">The sequence shown here is derived from an EMBL/GenBank/DDBJ whole genome shotgun (WGS) entry which is preliminary data.</text>
</comment>
<keyword evidence="3" id="KW-1185">Reference proteome</keyword>
<evidence type="ECO:0000313" key="2">
    <source>
        <dbReference type="EMBL" id="MFC4076159.1"/>
    </source>
</evidence>
<dbReference type="EMBL" id="JBHSAP010000007">
    <property type="protein sequence ID" value="MFC4076159.1"/>
    <property type="molecule type" value="Genomic_DNA"/>
</dbReference>
<sequence>MNQRTSVYYAEMARSSLFDSVAQFNAFIKDVRYYFADQLNETDRMLLDYMSSHAVKYLGVFGQKIATIGQALEKGTATVRRSLAKMERLGFLKRVPYIRPKRGGNGANLVVFDPEAVPSEADEANDWATDCPGDCPSLIARPTGETVSATGREVSNAVDKTHDSSKPPDKAPVKRKRFTYRDTGGLHRGIQDEEMDWSYAGYNIPPSFFRAMAPMGRSPRFIAFAWSKVLLAYRKSKLKVFYSLETILMDDRLVTQMLSRTKAAVGAVKFGRIRKDFGALLYGTMLQLFNDTAKPLQLEMALIPF</sequence>
<dbReference type="RefSeq" id="WP_380702753.1">
    <property type="nucleotide sequence ID" value="NZ_JBHSAP010000007.1"/>
</dbReference>
<feature type="compositionally biased region" description="Basic and acidic residues" evidence="1">
    <location>
        <begin position="159"/>
        <end position="172"/>
    </location>
</feature>
<gene>
    <name evidence="2" type="ORF">ACFOUO_04975</name>
</gene>
<accession>A0ABV8JC30</accession>
<reference evidence="3" key="1">
    <citation type="journal article" date="2019" name="Int. J. Syst. Evol. Microbiol.">
        <title>The Global Catalogue of Microorganisms (GCM) 10K type strain sequencing project: providing services to taxonomists for standard genome sequencing and annotation.</title>
        <authorList>
            <consortium name="The Broad Institute Genomics Platform"/>
            <consortium name="The Broad Institute Genome Sequencing Center for Infectious Disease"/>
            <person name="Wu L."/>
            <person name="Ma J."/>
        </authorList>
    </citation>
    <scope>NUCLEOTIDE SEQUENCE [LARGE SCALE GENOMIC DNA]</scope>
    <source>
        <strain evidence="3">IBRC-M 10813</strain>
    </source>
</reference>
<name>A0ABV8JC30_9BACL</name>
<organism evidence="2 3">
    <name type="scientific">Salinithrix halophila</name>
    <dbReference type="NCBI Taxonomy" id="1485204"/>
    <lineage>
        <taxon>Bacteria</taxon>
        <taxon>Bacillati</taxon>
        <taxon>Bacillota</taxon>
        <taxon>Bacilli</taxon>
        <taxon>Bacillales</taxon>
        <taxon>Thermoactinomycetaceae</taxon>
        <taxon>Salinithrix</taxon>
    </lineage>
</organism>
<feature type="region of interest" description="Disordered" evidence="1">
    <location>
        <begin position="139"/>
        <end position="175"/>
    </location>
</feature>
<dbReference type="Proteomes" id="UP001595843">
    <property type="component" value="Unassembled WGS sequence"/>
</dbReference>
<proteinExistence type="predicted"/>